<dbReference type="PANTHER" id="PTHR30250:SF26">
    <property type="entry name" value="PSMA PROTEIN"/>
    <property type="match status" value="1"/>
</dbReference>
<name>A0A3R0R8W5_SALET</name>
<evidence type="ECO:0000256" key="5">
    <source>
        <dbReference type="ARBA" id="ARBA00023136"/>
    </source>
</evidence>
<organism evidence="7">
    <name type="scientific">Salmonella enterica subsp. enterica serovar Havana</name>
    <dbReference type="NCBI Taxonomy" id="179997"/>
    <lineage>
        <taxon>Bacteria</taxon>
        <taxon>Pseudomonadati</taxon>
        <taxon>Pseudomonadota</taxon>
        <taxon>Gammaproteobacteria</taxon>
        <taxon>Enterobacterales</taxon>
        <taxon>Enterobacteriaceae</taxon>
        <taxon>Salmonella</taxon>
    </lineage>
</organism>
<reference evidence="8" key="1">
    <citation type="journal article" date="2018" name="Genome Biol.">
        <title>SKESA: strategic k-mer extension for scrupulous assemblies.</title>
        <authorList>
            <person name="Souvorov A."/>
            <person name="Agarwala R."/>
            <person name="Lipman D.J."/>
        </authorList>
    </citation>
    <scope>NUCLEOTIDE SEQUENCE</scope>
    <source>
        <strain evidence="8">Salmonella enterica</strain>
    </source>
</reference>
<feature type="transmembrane region" description="Helical" evidence="6">
    <location>
        <begin position="247"/>
        <end position="266"/>
    </location>
</feature>
<keyword evidence="2" id="KW-1003">Cell membrane</keyword>
<sequence length="412" mass="47185">MEKRIYINTIANLCGVFWQGAIILLMAPFYLKLLGKEQWGMVAACLSLQGILLLLDAGMSQVMPRDFAQKKQNIKEIYSNYIALYFLIALCAVFFLYFSAEAIAEKWFRLDAFSAKQLELAIKIFAGQFFFQFCNNVNLAYWNGNEEQVKANLSQCIFISLKNITAVILILNVSRQTYIYVLSFFLIAMIEFICNFSFIVSRIGVCKPSWGKIKRIIITNYKISLGILLGVFSSQLDRIFMSRFLSIQNFGLYVMTMQFGLALLQLQYPMVKAILPHIAKIGDTTKLGLYKTIAFFCVLMPSCILFFWAKDILWLWSHNIEVVEYGVIIVKILSVAVLINFFYNFIHVKLIVENRGGVIFISQLLIIIINSIFLILFSPKIHEVAGALSWMINFSIVLLCGLFFLHKGKKDN</sequence>
<evidence type="ECO:0000313" key="9">
    <source>
        <dbReference type="EMBL" id="HAE1512231.1"/>
    </source>
</evidence>
<feature type="transmembrane region" description="Helical" evidence="6">
    <location>
        <begin position="39"/>
        <end position="57"/>
    </location>
</feature>
<evidence type="ECO:0000313" key="8">
    <source>
        <dbReference type="EMBL" id="HAB1607533.1"/>
    </source>
</evidence>
<feature type="transmembrane region" description="Helical" evidence="6">
    <location>
        <begin position="78"/>
        <end position="100"/>
    </location>
</feature>
<reference evidence="7" key="2">
    <citation type="submission" date="2018-06" db="EMBL/GenBank/DDBJ databases">
        <authorList>
            <person name="Ashton P.M."/>
            <person name="Dallman T."/>
            <person name="Nair S."/>
            <person name="De Pinna E."/>
            <person name="Peters T."/>
            <person name="Grant K."/>
        </authorList>
    </citation>
    <scope>NUCLEOTIDE SEQUENCE</scope>
    <source>
        <strain evidence="7">288881</strain>
    </source>
</reference>
<comment type="caution">
    <text evidence="7">The sequence shown here is derived from an EMBL/GenBank/DDBJ whole genome shotgun (WGS) entry which is preliminary data.</text>
</comment>
<dbReference type="RefSeq" id="WP_039520040.1">
    <property type="nucleotide sequence ID" value="NZ_JAELUT010000005.1"/>
</dbReference>
<dbReference type="EMBL" id="DAAQZM010000001">
    <property type="protein sequence ID" value="HAE1512231.1"/>
    <property type="molecule type" value="Genomic_DNA"/>
</dbReference>
<dbReference type="PANTHER" id="PTHR30250">
    <property type="entry name" value="PST FAMILY PREDICTED COLANIC ACID TRANSPORTER"/>
    <property type="match status" value="1"/>
</dbReference>
<evidence type="ECO:0000256" key="6">
    <source>
        <dbReference type="SAM" id="Phobius"/>
    </source>
</evidence>
<proteinExistence type="predicted"/>
<reference evidence="8" key="3">
    <citation type="submission" date="2019-10" db="EMBL/GenBank/DDBJ databases">
        <authorList>
            <consortium name="NCBI Pathogen Detection Project"/>
        </authorList>
    </citation>
    <scope>NUCLEOTIDE SEQUENCE</scope>
    <source>
        <strain evidence="8">Salmonella enterica</strain>
    </source>
</reference>
<keyword evidence="4 6" id="KW-1133">Transmembrane helix</keyword>
<dbReference type="InterPro" id="IPR050833">
    <property type="entry name" value="Poly_Biosynth_Transport"/>
</dbReference>
<dbReference type="EMBL" id="DAAFUJ010000008">
    <property type="protein sequence ID" value="HAB1607533.1"/>
    <property type="molecule type" value="Genomic_DNA"/>
</dbReference>
<feature type="transmembrane region" description="Helical" evidence="6">
    <location>
        <begin position="12"/>
        <end position="33"/>
    </location>
</feature>
<comment type="subcellular location">
    <subcellularLocation>
        <location evidence="1">Cell membrane</location>
        <topology evidence="1">Multi-pass membrane protein</topology>
    </subcellularLocation>
</comment>
<keyword evidence="3 6" id="KW-0812">Transmembrane</keyword>
<feature type="transmembrane region" description="Helical" evidence="6">
    <location>
        <begin position="177"/>
        <end position="200"/>
    </location>
</feature>
<feature type="transmembrane region" description="Helical" evidence="6">
    <location>
        <begin position="328"/>
        <end position="346"/>
    </location>
</feature>
<feature type="transmembrane region" description="Helical" evidence="6">
    <location>
        <begin position="358"/>
        <end position="378"/>
    </location>
</feature>
<feature type="transmembrane region" description="Helical" evidence="6">
    <location>
        <begin position="153"/>
        <end position="171"/>
    </location>
</feature>
<dbReference type="GO" id="GO:0005886">
    <property type="term" value="C:plasma membrane"/>
    <property type="evidence" value="ECO:0007669"/>
    <property type="project" value="UniProtKB-SubCell"/>
</dbReference>
<gene>
    <name evidence="7" type="ORF">DN323_22285</name>
    <name evidence="9" type="ORF">G2992_00020</name>
    <name evidence="8" type="ORF">GBS55_18320</name>
</gene>
<evidence type="ECO:0000256" key="3">
    <source>
        <dbReference type="ARBA" id="ARBA00022692"/>
    </source>
</evidence>
<accession>A0A3R0R8W5</accession>
<keyword evidence="5 6" id="KW-0472">Membrane</keyword>
<feature type="transmembrane region" description="Helical" evidence="6">
    <location>
        <begin position="287"/>
        <end position="308"/>
    </location>
</feature>
<evidence type="ECO:0000256" key="2">
    <source>
        <dbReference type="ARBA" id="ARBA00022475"/>
    </source>
</evidence>
<dbReference type="EMBL" id="AAHEPM010000021">
    <property type="protein sequence ID" value="EBV2398289.1"/>
    <property type="molecule type" value="Genomic_DNA"/>
</dbReference>
<dbReference type="AlphaFoldDB" id="A0A3R0R8W5"/>
<evidence type="ECO:0000313" key="7">
    <source>
        <dbReference type="EMBL" id="EBV2398289.1"/>
    </source>
</evidence>
<evidence type="ECO:0000256" key="1">
    <source>
        <dbReference type="ARBA" id="ARBA00004651"/>
    </source>
</evidence>
<feature type="transmembrane region" description="Helical" evidence="6">
    <location>
        <begin position="384"/>
        <end position="405"/>
    </location>
</feature>
<protein>
    <submittedName>
        <fullName evidence="7">Polysaccharide biosynthesis family protein</fullName>
    </submittedName>
</protein>
<evidence type="ECO:0000256" key="4">
    <source>
        <dbReference type="ARBA" id="ARBA00022989"/>
    </source>
</evidence>